<evidence type="ECO:0000313" key="3">
    <source>
        <dbReference type="EMBL" id="NJP97729.1"/>
    </source>
</evidence>
<keyword evidence="1" id="KW-0732">Signal</keyword>
<dbReference type="EMBL" id="JAATEP010000072">
    <property type="protein sequence ID" value="NJP97729.1"/>
    <property type="molecule type" value="Genomic_DNA"/>
</dbReference>
<gene>
    <name evidence="3" type="ORF">HCN51_51335</name>
</gene>
<dbReference type="InterPro" id="IPR050491">
    <property type="entry name" value="AmpC-like"/>
</dbReference>
<feature type="chain" id="PRO_5046285082" evidence="1">
    <location>
        <begin position="42"/>
        <end position="427"/>
    </location>
</feature>
<proteinExistence type="predicted"/>
<feature type="domain" description="Beta-lactamase-related" evidence="2">
    <location>
        <begin position="61"/>
        <end position="397"/>
    </location>
</feature>
<organism evidence="3 4">
    <name type="scientific">Nonomuraea composti</name>
    <dbReference type="NCBI Taxonomy" id="2720023"/>
    <lineage>
        <taxon>Bacteria</taxon>
        <taxon>Bacillati</taxon>
        <taxon>Actinomycetota</taxon>
        <taxon>Actinomycetes</taxon>
        <taxon>Streptosporangiales</taxon>
        <taxon>Streptosporangiaceae</taxon>
        <taxon>Nonomuraea</taxon>
    </lineage>
</organism>
<feature type="signal peptide" evidence="1">
    <location>
        <begin position="1"/>
        <end position="41"/>
    </location>
</feature>
<keyword evidence="4" id="KW-1185">Reference proteome</keyword>
<dbReference type="Pfam" id="PF00144">
    <property type="entry name" value="Beta-lactamase"/>
    <property type="match status" value="1"/>
</dbReference>
<protein>
    <submittedName>
        <fullName evidence="3">Beta-lactamase family protein</fullName>
    </submittedName>
</protein>
<evidence type="ECO:0000313" key="4">
    <source>
        <dbReference type="Proteomes" id="UP000696294"/>
    </source>
</evidence>
<sequence>MNASPHKFRDNEGRAPRVLSPVAVTVLAAALLTGAAAPALATVDGKAVPKAAAGQDRPDLQQAIQAIVDAGFLGVQARVNDERGEWAGSAGQRKLGTKAKPPANGHFRIGSSTKPFVATLVLQLVADGKIKLDGPVADYLPEFKLDRRITARMLLQHTSGLYNYTGEFRSDGSVEPGIPATGKEWADARFKTYQPEELVRFGLSRPAQFEPGEKWSYSNTGYTLAQLLIEKVTGHSIAEEMKRRILAPLKLRGTMLPGASPELPQPHPHGYFRYQDDAGQWKVIDVTRQNPSMTAAAGDMISTTQDLATFFSALNSGKLLPAELLAEMRKTHPKSAGPFGGYGLGTYVQDLGPNCGTVLHHNGSTAGGYVSVLYSTPDGKRTLTASITYGDAAPDLAEAFPKARDNLLKQVFCDGQTESANETEPTR</sequence>
<dbReference type="InterPro" id="IPR001466">
    <property type="entry name" value="Beta-lactam-related"/>
</dbReference>
<dbReference type="InterPro" id="IPR012338">
    <property type="entry name" value="Beta-lactam/transpept-like"/>
</dbReference>
<dbReference type="PANTHER" id="PTHR46825:SF7">
    <property type="entry name" value="D-ALANYL-D-ALANINE CARBOXYPEPTIDASE"/>
    <property type="match status" value="1"/>
</dbReference>
<dbReference type="Proteomes" id="UP000696294">
    <property type="component" value="Unassembled WGS sequence"/>
</dbReference>
<reference evidence="3 4" key="1">
    <citation type="submission" date="2020-03" db="EMBL/GenBank/DDBJ databases">
        <title>WGS of actinomycetes isolated from Thailand.</title>
        <authorList>
            <person name="Thawai C."/>
        </authorList>
    </citation>
    <scope>NUCLEOTIDE SEQUENCE [LARGE SCALE GENOMIC DNA]</scope>
    <source>
        <strain evidence="3 4">FMUSA5-5</strain>
    </source>
</reference>
<dbReference type="Gene3D" id="3.40.710.10">
    <property type="entry name" value="DD-peptidase/beta-lactamase superfamily"/>
    <property type="match status" value="1"/>
</dbReference>
<evidence type="ECO:0000259" key="2">
    <source>
        <dbReference type="Pfam" id="PF00144"/>
    </source>
</evidence>
<dbReference type="PANTHER" id="PTHR46825">
    <property type="entry name" value="D-ALANYL-D-ALANINE-CARBOXYPEPTIDASE/ENDOPEPTIDASE AMPH"/>
    <property type="match status" value="1"/>
</dbReference>
<evidence type="ECO:0000256" key="1">
    <source>
        <dbReference type="SAM" id="SignalP"/>
    </source>
</evidence>
<accession>A0ABX1BPH6</accession>
<comment type="caution">
    <text evidence="3">The sequence shown here is derived from an EMBL/GenBank/DDBJ whole genome shotgun (WGS) entry which is preliminary data.</text>
</comment>
<dbReference type="SUPFAM" id="SSF56601">
    <property type="entry name" value="beta-lactamase/transpeptidase-like"/>
    <property type="match status" value="1"/>
</dbReference>
<name>A0ABX1BPH6_9ACTN</name>